<dbReference type="EMBL" id="CACRXK020001657">
    <property type="protein sequence ID" value="CAB3990436.1"/>
    <property type="molecule type" value="Genomic_DNA"/>
</dbReference>
<dbReference type="PANTHER" id="PTHR42899:SF1">
    <property type="entry name" value="SPERMATOGENESIS-ASSOCIATED PROTEIN 20"/>
    <property type="match status" value="1"/>
</dbReference>
<proteinExistence type="predicted"/>
<dbReference type="OrthoDB" id="1923667at2759"/>
<gene>
    <name evidence="1" type="ORF">PACLA_8A017068</name>
</gene>
<dbReference type="PANTHER" id="PTHR42899">
    <property type="entry name" value="SPERMATOGENESIS-ASSOCIATED PROTEIN 20"/>
    <property type="match status" value="1"/>
</dbReference>
<evidence type="ECO:0000313" key="1">
    <source>
        <dbReference type="EMBL" id="CAB3990436.1"/>
    </source>
</evidence>
<reference evidence="1" key="1">
    <citation type="submission" date="2020-04" db="EMBL/GenBank/DDBJ databases">
        <authorList>
            <person name="Alioto T."/>
            <person name="Alioto T."/>
            <person name="Gomez Garrido J."/>
        </authorList>
    </citation>
    <scope>NUCLEOTIDE SEQUENCE</scope>
    <source>
        <strain evidence="1">A484AB</strain>
    </source>
</reference>
<comment type="caution">
    <text evidence="1">The sequence shown here is derived from an EMBL/GenBank/DDBJ whole genome shotgun (WGS) entry which is preliminary data.</text>
</comment>
<dbReference type="InterPro" id="IPR024705">
    <property type="entry name" value="Ssp411"/>
</dbReference>
<dbReference type="SUPFAM" id="SSF48208">
    <property type="entry name" value="Six-hairpin glycosidases"/>
    <property type="match status" value="1"/>
</dbReference>
<dbReference type="InterPro" id="IPR012341">
    <property type="entry name" value="6hp_glycosidase-like_sf"/>
</dbReference>
<sequence>MIAAFAKAGCILKDDVYLKRAIKAATFVKKYLWIEETGKLTRSCYKGDDGEIVQLENPVEGFSDDYSFLIHGLLELYQASFDEEWLKWAAQLQEKQNELLWDDQAGGYFEGGEQSKLLLRLKQDQDGAEPSGNSIAATNLMRLSSFLEKKEYREKAAKIYALFEPRLSKMPHALPQLMASFILYTGTQKQIIIVGERDAEDTKKLLETVHSCFIPNKILILCNEKENHFLASKLSVLKSLIKVDDKATAHVCENFACKLPVSSSEELAKLLKGKQE</sequence>
<dbReference type="GO" id="GO:0005975">
    <property type="term" value="P:carbohydrate metabolic process"/>
    <property type="evidence" value="ECO:0007669"/>
    <property type="project" value="InterPro"/>
</dbReference>
<dbReference type="Proteomes" id="UP001152795">
    <property type="component" value="Unassembled WGS sequence"/>
</dbReference>
<dbReference type="Gene3D" id="1.50.10.10">
    <property type="match status" value="1"/>
</dbReference>
<accession>A0A7D9HRW7</accession>
<dbReference type="InterPro" id="IPR008928">
    <property type="entry name" value="6-hairpin_glycosidase_sf"/>
</dbReference>
<protein>
    <submittedName>
        <fullName evidence="1">Spermatogenesis-associated 20-like</fullName>
    </submittedName>
</protein>
<dbReference type="AlphaFoldDB" id="A0A7D9HRW7"/>
<keyword evidence="2" id="KW-1185">Reference proteome</keyword>
<organism evidence="1 2">
    <name type="scientific">Paramuricea clavata</name>
    <name type="common">Red gorgonian</name>
    <name type="synonym">Violescent sea-whip</name>
    <dbReference type="NCBI Taxonomy" id="317549"/>
    <lineage>
        <taxon>Eukaryota</taxon>
        <taxon>Metazoa</taxon>
        <taxon>Cnidaria</taxon>
        <taxon>Anthozoa</taxon>
        <taxon>Octocorallia</taxon>
        <taxon>Malacalcyonacea</taxon>
        <taxon>Plexauridae</taxon>
        <taxon>Paramuricea</taxon>
    </lineage>
</organism>
<name>A0A7D9HRW7_PARCT</name>
<evidence type="ECO:0000313" key="2">
    <source>
        <dbReference type="Proteomes" id="UP001152795"/>
    </source>
</evidence>